<feature type="repeat" description="PPR" evidence="3">
    <location>
        <begin position="115"/>
        <end position="149"/>
    </location>
</feature>
<dbReference type="GO" id="GO:0005739">
    <property type="term" value="C:mitochondrion"/>
    <property type="evidence" value="ECO:0007669"/>
    <property type="project" value="TreeGrafter"/>
</dbReference>
<dbReference type="Gene3D" id="1.25.40.10">
    <property type="entry name" value="Tetratricopeptide repeat domain"/>
    <property type="match status" value="5"/>
</dbReference>
<feature type="repeat" description="PPR" evidence="3">
    <location>
        <begin position="185"/>
        <end position="219"/>
    </location>
</feature>
<comment type="similarity">
    <text evidence="1">Belongs to the PPR family. P subfamily.</text>
</comment>
<protein>
    <submittedName>
        <fullName evidence="4">Putative pentatricopeptide repeat-containing protein at1g12700 mitochondrial</fullName>
    </submittedName>
</protein>
<evidence type="ECO:0000256" key="1">
    <source>
        <dbReference type="ARBA" id="ARBA00007626"/>
    </source>
</evidence>
<gene>
    <name evidence="4" type="ORF">PHJA_001703600</name>
</gene>
<proteinExistence type="inferred from homology"/>
<feature type="repeat" description="PPR" evidence="3">
    <location>
        <begin position="220"/>
        <end position="254"/>
    </location>
</feature>
<accession>A0A830CIB8</accession>
<evidence type="ECO:0000256" key="2">
    <source>
        <dbReference type="ARBA" id="ARBA00022737"/>
    </source>
</evidence>
<dbReference type="Pfam" id="PF01535">
    <property type="entry name" value="PPR"/>
    <property type="match status" value="3"/>
</dbReference>
<keyword evidence="5" id="KW-1185">Reference proteome</keyword>
<name>A0A830CIB8_9LAMI</name>
<dbReference type="Proteomes" id="UP000653305">
    <property type="component" value="Unassembled WGS sequence"/>
</dbReference>
<dbReference type="Pfam" id="PF12854">
    <property type="entry name" value="PPR_1"/>
    <property type="match status" value="1"/>
</dbReference>
<organism evidence="4 5">
    <name type="scientific">Phtheirospermum japonicum</name>
    <dbReference type="NCBI Taxonomy" id="374723"/>
    <lineage>
        <taxon>Eukaryota</taxon>
        <taxon>Viridiplantae</taxon>
        <taxon>Streptophyta</taxon>
        <taxon>Embryophyta</taxon>
        <taxon>Tracheophyta</taxon>
        <taxon>Spermatophyta</taxon>
        <taxon>Magnoliopsida</taxon>
        <taxon>eudicotyledons</taxon>
        <taxon>Gunneridae</taxon>
        <taxon>Pentapetalae</taxon>
        <taxon>asterids</taxon>
        <taxon>lamiids</taxon>
        <taxon>Lamiales</taxon>
        <taxon>Orobanchaceae</taxon>
        <taxon>Orobanchaceae incertae sedis</taxon>
        <taxon>Phtheirospermum</taxon>
    </lineage>
</organism>
<sequence>MMRMQPHPSVIEFTKLLNITVKMKHYLAALNMFDEMRQWSAPVNEYTMNIAIHCYCLLNRADLGFSLLGCFFKLGYEPDLKTFSTLIKGLVLDDKVAQAEKMFKKLLCLNLCEPDGVMILTMVNGLCRARQTLAARDLLELLEESRCKPNGYAYCAVIDGLREDKMINDALELVFKMIDKGFSPTVATCTSIVQELCDAGRWQDVKDILNEMSDHKIPLNVITFNAMMDACCKKGKVKEAEYAVEIMIRLNVCPDIAMYDGLIHGYSLLGQMDKAKEIFDSIAKNGFKHTVFSYGGLINGKGLEHTTVIYNTMMHGLLRVGRFDDARNLFRDMENRKIDPSLRTFNILLDGLCRARRIDEAFSFVRVMEEKGVSPNVITYGTLIDGLCKNGRVEIARNVLNLLPSKEGFVEEAKSLVMEMEKSGCAPDAVTYTVIVQGLLKMNDLDKAIPFLEEMSKRGFSVSSTKLSMLLDKPKGLDENDDFFASDQVD</sequence>
<comment type="caution">
    <text evidence="4">The sequence shown here is derived from an EMBL/GenBank/DDBJ whole genome shotgun (WGS) entry which is preliminary data.</text>
</comment>
<dbReference type="AlphaFoldDB" id="A0A830CIB8"/>
<dbReference type="GO" id="GO:0006396">
    <property type="term" value="P:RNA processing"/>
    <property type="evidence" value="ECO:0007669"/>
    <property type="project" value="TreeGrafter"/>
</dbReference>
<dbReference type="PROSITE" id="PS51375">
    <property type="entry name" value="PPR"/>
    <property type="match status" value="9"/>
</dbReference>
<dbReference type="PANTHER" id="PTHR47934">
    <property type="entry name" value="PENTATRICOPEPTIDE REPEAT-CONTAINING PROTEIN PET309, MITOCHONDRIAL"/>
    <property type="match status" value="1"/>
</dbReference>
<evidence type="ECO:0000313" key="4">
    <source>
        <dbReference type="EMBL" id="GFP95593.1"/>
    </source>
</evidence>
<dbReference type="InterPro" id="IPR051114">
    <property type="entry name" value="Mito_RNA_Proc_CCM1"/>
</dbReference>
<dbReference type="GO" id="GO:0003729">
    <property type="term" value="F:mRNA binding"/>
    <property type="evidence" value="ECO:0007669"/>
    <property type="project" value="TreeGrafter"/>
</dbReference>
<keyword evidence="2" id="KW-0677">Repeat</keyword>
<dbReference type="PANTHER" id="PTHR47934:SF27">
    <property type="entry name" value="PENTATRICOPEPTIDE REPEAT PROTEIN-RELATED"/>
    <property type="match status" value="1"/>
</dbReference>
<evidence type="ECO:0000313" key="5">
    <source>
        <dbReference type="Proteomes" id="UP000653305"/>
    </source>
</evidence>
<feature type="repeat" description="PPR" evidence="3">
    <location>
        <begin position="376"/>
        <end position="406"/>
    </location>
</feature>
<feature type="repeat" description="PPR" evidence="3">
    <location>
        <begin position="255"/>
        <end position="289"/>
    </location>
</feature>
<feature type="repeat" description="PPR" evidence="3">
    <location>
        <begin position="341"/>
        <end position="375"/>
    </location>
</feature>
<dbReference type="Pfam" id="PF13812">
    <property type="entry name" value="PPR_3"/>
    <property type="match status" value="1"/>
</dbReference>
<dbReference type="EMBL" id="BMAC01000399">
    <property type="protein sequence ID" value="GFP95593.1"/>
    <property type="molecule type" value="Genomic_DNA"/>
</dbReference>
<dbReference type="InterPro" id="IPR011990">
    <property type="entry name" value="TPR-like_helical_dom_sf"/>
</dbReference>
<dbReference type="Pfam" id="PF13041">
    <property type="entry name" value="PPR_2"/>
    <property type="match status" value="4"/>
</dbReference>
<feature type="repeat" description="PPR" evidence="3">
    <location>
        <begin position="150"/>
        <end position="184"/>
    </location>
</feature>
<dbReference type="OrthoDB" id="185373at2759"/>
<dbReference type="NCBIfam" id="TIGR00756">
    <property type="entry name" value="PPR"/>
    <property type="match status" value="10"/>
</dbReference>
<feature type="repeat" description="PPR" evidence="3">
    <location>
        <begin position="306"/>
        <end position="340"/>
    </location>
</feature>
<dbReference type="InterPro" id="IPR002885">
    <property type="entry name" value="PPR_rpt"/>
</dbReference>
<dbReference type="GO" id="GO:0007005">
    <property type="term" value="P:mitochondrion organization"/>
    <property type="evidence" value="ECO:0007669"/>
    <property type="project" value="TreeGrafter"/>
</dbReference>
<evidence type="ECO:0000256" key="3">
    <source>
        <dbReference type="PROSITE-ProRule" id="PRU00708"/>
    </source>
</evidence>
<feature type="repeat" description="PPR" evidence="3">
    <location>
        <begin position="428"/>
        <end position="462"/>
    </location>
</feature>
<reference evidence="4" key="1">
    <citation type="submission" date="2020-07" db="EMBL/GenBank/DDBJ databases">
        <title>Ethylene signaling mediates host invasion by parasitic plants.</title>
        <authorList>
            <person name="Yoshida S."/>
        </authorList>
    </citation>
    <scope>NUCLEOTIDE SEQUENCE</scope>
    <source>
        <strain evidence="4">Okayama</strain>
    </source>
</reference>